<sequence length="127" mass="14185">MLGLVIERETVPLPVPCYLGKAILPINVAIFLESPGPVFTGLPPTLREVPYCLALLFVMLGPIVMRETALLLELEPLPPSFEEMLFCPVIFTGMLGPIVKRGRCGCRSRASWPWPSCRSTWRSSWSR</sequence>
<accession>A0ABN9YAX2</accession>
<evidence type="ECO:0000313" key="1">
    <source>
        <dbReference type="EMBL" id="CAK0909780.1"/>
    </source>
</evidence>
<keyword evidence="2" id="KW-1185">Reference proteome</keyword>
<organism evidence="1 2">
    <name type="scientific">Prorocentrum cordatum</name>
    <dbReference type="NCBI Taxonomy" id="2364126"/>
    <lineage>
        <taxon>Eukaryota</taxon>
        <taxon>Sar</taxon>
        <taxon>Alveolata</taxon>
        <taxon>Dinophyceae</taxon>
        <taxon>Prorocentrales</taxon>
        <taxon>Prorocentraceae</taxon>
        <taxon>Prorocentrum</taxon>
    </lineage>
</organism>
<name>A0ABN9YAX2_9DINO</name>
<dbReference type="EMBL" id="CAUYUJ010022259">
    <property type="protein sequence ID" value="CAK0909780.1"/>
    <property type="molecule type" value="Genomic_DNA"/>
</dbReference>
<gene>
    <name evidence="1" type="ORF">PCOR1329_LOCUS84110</name>
</gene>
<evidence type="ECO:0000313" key="2">
    <source>
        <dbReference type="Proteomes" id="UP001189429"/>
    </source>
</evidence>
<comment type="caution">
    <text evidence="1">The sequence shown here is derived from an EMBL/GenBank/DDBJ whole genome shotgun (WGS) entry which is preliminary data.</text>
</comment>
<dbReference type="Proteomes" id="UP001189429">
    <property type="component" value="Unassembled WGS sequence"/>
</dbReference>
<proteinExistence type="predicted"/>
<protein>
    <submittedName>
        <fullName evidence="1">Uncharacterized protein</fullName>
    </submittedName>
</protein>
<reference evidence="1" key="1">
    <citation type="submission" date="2023-10" db="EMBL/GenBank/DDBJ databases">
        <authorList>
            <person name="Chen Y."/>
            <person name="Shah S."/>
            <person name="Dougan E. K."/>
            <person name="Thang M."/>
            <person name="Chan C."/>
        </authorList>
    </citation>
    <scope>NUCLEOTIDE SEQUENCE [LARGE SCALE GENOMIC DNA]</scope>
</reference>